<organism evidence="3 4">
    <name type="scientific">Metalysinibacillus jejuensis</name>
    <dbReference type="NCBI Taxonomy" id="914327"/>
    <lineage>
        <taxon>Bacteria</taxon>
        <taxon>Bacillati</taxon>
        <taxon>Bacillota</taxon>
        <taxon>Bacilli</taxon>
        <taxon>Bacillales</taxon>
        <taxon>Caryophanaceae</taxon>
        <taxon>Metalysinibacillus</taxon>
    </lineage>
</organism>
<dbReference type="Proteomes" id="UP000700212">
    <property type="component" value="Unassembled WGS sequence"/>
</dbReference>
<gene>
    <name evidence="3" type="ORF">K8V30_08100</name>
</gene>
<dbReference type="Gene3D" id="3.60.21.10">
    <property type="match status" value="1"/>
</dbReference>
<dbReference type="GO" id="GO:0016020">
    <property type="term" value="C:membrane"/>
    <property type="evidence" value="ECO:0007669"/>
    <property type="project" value="GOC"/>
</dbReference>
<dbReference type="Pfam" id="PF12850">
    <property type="entry name" value="Metallophos_2"/>
    <property type="match status" value="1"/>
</dbReference>
<evidence type="ECO:0000313" key="4">
    <source>
        <dbReference type="Proteomes" id="UP000700212"/>
    </source>
</evidence>
<dbReference type="InterPro" id="IPR024654">
    <property type="entry name" value="Calcineurin-like_PHP_lpxH"/>
</dbReference>
<accession>A0A921NDI0</accession>
<dbReference type="GO" id="GO:0008758">
    <property type="term" value="F:UDP-2,3-diacylglucosamine hydrolase activity"/>
    <property type="evidence" value="ECO:0007669"/>
    <property type="project" value="TreeGrafter"/>
</dbReference>
<dbReference type="SUPFAM" id="SSF56300">
    <property type="entry name" value="Metallo-dependent phosphatases"/>
    <property type="match status" value="1"/>
</dbReference>
<reference evidence="3" key="1">
    <citation type="journal article" date="2021" name="PeerJ">
        <title>Extensive microbial diversity within the chicken gut microbiome revealed by metagenomics and culture.</title>
        <authorList>
            <person name="Gilroy R."/>
            <person name="Ravi A."/>
            <person name="Getino M."/>
            <person name="Pursley I."/>
            <person name="Horton D.L."/>
            <person name="Alikhan N.F."/>
            <person name="Baker D."/>
            <person name="Gharbi K."/>
            <person name="Hall N."/>
            <person name="Watson M."/>
            <person name="Adriaenssens E.M."/>
            <person name="Foster-Nyarko E."/>
            <person name="Jarju S."/>
            <person name="Secka A."/>
            <person name="Antonio M."/>
            <person name="Oren A."/>
            <person name="Chaudhuri R.R."/>
            <person name="La Ragione R."/>
            <person name="Hildebrand F."/>
            <person name="Pallen M.J."/>
        </authorList>
    </citation>
    <scope>NUCLEOTIDE SEQUENCE</scope>
    <source>
        <strain evidence="3">CHK160-4876</strain>
    </source>
</reference>
<evidence type="ECO:0000256" key="1">
    <source>
        <dbReference type="ARBA" id="ARBA00008950"/>
    </source>
</evidence>
<dbReference type="PANTHER" id="PTHR31302">
    <property type="entry name" value="TRANSMEMBRANE PROTEIN WITH METALLOPHOSPHOESTERASE DOMAIN-RELATED"/>
    <property type="match status" value="1"/>
</dbReference>
<reference evidence="3" key="2">
    <citation type="submission" date="2021-09" db="EMBL/GenBank/DDBJ databases">
        <authorList>
            <person name="Gilroy R."/>
        </authorList>
    </citation>
    <scope>NUCLEOTIDE SEQUENCE</scope>
    <source>
        <strain evidence="3">CHK160-4876</strain>
    </source>
</reference>
<dbReference type="AlphaFoldDB" id="A0A921NDI0"/>
<sequence>MEYIVAIPFIVMLYMIFTANRNRIVAHTVQAPITQNLRLYFISDVHNRTINQRMLKRLGPVDAVIIGGDFCDRRTTLTKLEKNLQRLRQCGPIFAVWGNNDREIDEEIVRKLYQKYDVVLVENSASSLTNEVYISAIEDTSSRNYSIEQALQTVPKHAFTVFISHNPVVFQRMSNDAAMLRLAGHWHGGQIRLGALGIRPKGTIQKQGEVTTIISNGYGTTLMPLRFGALPETHIITLQPRTMYNKK</sequence>
<comment type="similarity">
    <text evidence="1">Belongs to the metallophosphoesterase superfamily. YfcE family.</text>
</comment>
<dbReference type="EMBL" id="DYTV01000103">
    <property type="protein sequence ID" value="HJH11624.1"/>
    <property type="molecule type" value="Genomic_DNA"/>
</dbReference>
<dbReference type="InterPro" id="IPR029052">
    <property type="entry name" value="Metallo-depent_PP-like"/>
</dbReference>
<evidence type="ECO:0000259" key="2">
    <source>
        <dbReference type="Pfam" id="PF12850"/>
    </source>
</evidence>
<dbReference type="GO" id="GO:0009245">
    <property type="term" value="P:lipid A biosynthetic process"/>
    <property type="evidence" value="ECO:0007669"/>
    <property type="project" value="TreeGrafter"/>
</dbReference>
<feature type="domain" description="Calcineurin-like phosphoesterase" evidence="2">
    <location>
        <begin position="38"/>
        <end position="132"/>
    </location>
</feature>
<dbReference type="InterPro" id="IPR051158">
    <property type="entry name" value="Metallophosphoesterase_sf"/>
</dbReference>
<dbReference type="PANTHER" id="PTHR31302:SF32">
    <property type="entry name" value="PHOSPHOESTERASE"/>
    <property type="match status" value="1"/>
</dbReference>
<proteinExistence type="inferred from homology"/>
<name>A0A921NDI0_9BACL</name>
<protein>
    <submittedName>
        <fullName evidence="3">Metallophosphoesterase family protein</fullName>
    </submittedName>
</protein>
<evidence type="ECO:0000313" key="3">
    <source>
        <dbReference type="EMBL" id="HJH11624.1"/>
    </source>
</evidence>
<comment type="caution">
    <text evidence="3">The sequence shown here is derived from an EMBL/GenBank/DDBJ whole genome shotgun (WGS) entry which is preliminary data.</text>
</comment>